<keyword evidence="6 13" id="KW-1133">Transmembrane helix</keyword>
<feature type="transmembrane region" description="Helical" evidence="13">
    <location>
        <begin position="283"/>
        <end position="304"/>
    </location>
</feature>
<keyword evidence="16" id="KW-1185">Reference proteome</keyword>
<dbReference type="GO" id="GO:0033038">
    <property type="term" value="F:bitter taste receptor activity"/>
    <property type="evidence" value="ECO:0007669"/>
    <property type="project" value="InterPro"/>
</dbReference>
<dbReference type="SUPFAM" id="SSF81321">
    <property type="entry name" value="Family A G protein-coupled receptor-like"/>
    <property type="match status" value="1"/>
</dbReference>
<keyword evidence="3 12" id="KW-0919">Taste</keyword>
<name>A0A444UM60_ACIRT</name>
<dbReference type="Proteomes" id="UP000289886">
    <property type="component" value="Unassembled WGS sequence"/>
</dbReference>
<keyword evidence="5 12" id="KW-0812">Transmembrane</keyword>
<dbReference type="Gene3D" id="1.20.1070.10">
    <property type="entry name" value="Rhodopsin 7-helix transmembrane proteins"/>
    <property type="match status" value="1"/>
</dbReference>
<keyword evidence="4 12" id="KW-0716">Sensory transduction</keyword>
<feature type="transmembrane region" description="Helical" evidence="13">
    <location>
        <begin position="6"/>
        <end position="27"/>
    </location>
</feature>
<evidence type="ECO:0000256" key="13">
    <source>
        <dbReference type="SAM" id="Phobius"/>
    </source>
</evidence>
<evidence type="ECO:0000256" key="3">
    <source>
        <dbReference type="ARBA" id="ARBA00022480"/>
    </source>
</evidence>
<dbReference type="InterPro" id="IPR017452">
    <property type="entry name" value="GPCR_Rhodpsn_7TM"/>
</dbReference>
<evidence type="ECO:0000256" key="12">
    <source>
        <dbReference type="RuleBase" id="RU004424"/>
    </source>
</evidence>
<evidence type="ECO:0000259" key="14">
    <source>
        <dbReference type="PROSITE" id="PS50262"/>
    </source>
</evidence>
<dbReference type="PROSITE" id="PS50262">
    <property type="entry name" value="G_PROTEIN_RECEP_F1_2"/>
    <property type="match status" value="1"/>
</dbReference>
<dbReference type="PANTHER" id="PTHR11394">
    <property type="entry name" value="TASTE RECEPTOR TYPE 2"/>
    <property type="match status" value="1"/>
</dbReference>
<evidence type="ECO:0000256" key="11">
    <source>
        <dbReference type="RuleBase" id="RU004423"/>
    </source>
</evidence>
<proteinExistence type="inferred from homology"/>
<dbReference type="GO" id="GO:0004930">
    <property type="term" value="F:G protein-coupled receptor activity"/>
    <property type="evidence" value="ECO:0007669"/>
    <property type="project" value="UniProtKB-KW"/>
</dbReference>
<dbReference type="AlphaFoldDB" id="A0A444UM60"/>
<keyword evidence="8 12" id="KW-0472">Membrane</keyword>
<feature type="transmembrane region" description="Helical" evidence="13">
    <location>
        <begin position="135"/>
        <end position="157"/>
    </location>
</feature>
<feature type="transmembrane region" description="Helical" evidence="13">
    <location>
        <begin position="190"/>
        <end position="217"/>
    </location>
</feature>
<accession>A0A444UM60</accession>
<evidence type="ECO:0000313" key="16">
    <source>
        <dbReference type="Proteomes" id="UP000289886"/>
    </source>
</evidence>
<evidence type="ECO:0000313" key="15">
    <source>
        <dbReference type="EMBL" id="RXM36282.1"/>
    </source>
</evidence>
<dbReference type="PANTHER" id="PTHR11394:SF47">
    <property type="entry name" value="TASTE RECEPTOR TYPE 2 MEMBER 40"/>
    <property type="match status" value="1"/>
</dbReference>
<feature type="transmembrane region" description="Helical" evidence="13">
    <location>
        <begin position="249"/>
        <end position="277"/>
    </location>
</feature>
<keyword evidence="9 12" id="KW-0675">Receptor</keyword>
<gene>
    <name evidence="15" type="ORF">EOD39_3593</name>
</gene>
<evidence type="ECO:0000256" key="10">
    <source>
        <dbReference type="ARBA" id="ARBA00023224"/>
    </source>
</evidence>
<evidence type="ECO:0000256" key="1">
    <source>
        <dbReference type="ARBA" id="ARBA00004141"/>
    </source>
</evidence>
<comment type="caution">
    <text evidence="15">The sequence shown here is derived from an EMBL/GenBank/DDBJ whole genome shotgun (WGS) entry which is preliminary data.</text>
</comment>
<evidence type="ECO:0000256" key="9">
    <source>
        <dbReference type="ARBA" id="ARBA00023170"/>
    </source>
</evidence>
<evidence type="ECO:0000256" key="7">
    <source>
        <dbReference type="ARBA" id="ARBA00023040"/>
    </source>
</evidence>
<evidence type="ECO:0000256" key="2">
    <source>
        <dbReference type="ARBA" id="ARBA00007376"/>
    </source>
</evidence>
<sequence>MTPVVLVKLVGDGLLACLGVAGNAFILSSNVWHFCRVKGGAREKQGSVLAGEITISCIAVANLLLDLFGFLWFVMKVLHLDCLIGNTGYTCIMYSFMVTGSCSFWFTTWLCIFYLVKIISVPNAFFIRLKRNISVLTFTFLVIIFIYSCVLSIPNILSIQFYQTNISESNGNLSQSSCNKTIQNNIPIGILIFSGFLLLFLPAGIMVYACVRIVLYLRHHIKRMERSSSSDIPSSSSSSSPALQAQIRISIMITCLVIIYLLCDTVLFLVLMSRFFISNFALIQDFAAFAVSVFTGGTASILIFGNSNLRRNLMSICCPASESTKT</sequence>
<reference evidence="15 16" key="1">
    <citation type="submission" date="2019-01" db="EMBL/GenBank/DDBJ databases">
        <title>Draft Genome and Complete Hox-Cluster Characterization of the Sterlet Sturgeon (Acipenser ruthenus).</title>
        <authorList>
            <person name="Wei Q."/>
        </authorList>
    </citation>
    <scope>NUCLEOTIDE SEQUENCE [LARGE SCALE GENOMIC DNA]</scope>
    <source>
        <strain evidence="15">WHYD16114868_AA</strain>
        <tissue evidence="15">Blood</tissue>
    </source>
</reference>
<evidence type="ECO:0000256" key="6">
    <source>
        <dbReference type="ARBA" id="ARBA00022989"/>
    </source>
</evidence>
<evidence type="ECO:0000256" key="8">
    <source>
        <dbReference type="ARBA" id="ARBA00023136"/>
    </source>
</evidence>
<keyword evidence="10 12" id="KW-0807">Transducer</keyword>
<dbReference type="Pfam" id="PF05296">
    <property type="entry name" value="TAS2R"/>
    <property type="match status" value="1"/>
</dbReference>
<evidence type="ECO:0000256" key="4">
    <source>
        <dbReference type="ARBA" id="ARBA00022606"/>
    </source>
</evidence>
<dbReference type="GO" id="GO:0016020">
    <property type="term" value="C:membrane"/>
    <property type="evidence" value="ECO:0007669"/>
    <property type="project" value="UniProtKB-SubCell"/>
</dbReference>
<organism evidence="15 16">
    <name type="scientific">Acipenser ruthenus</name>
    <name type="common">Sterlet sturgeon</name>
    <dbReference type="NCBI Taxonomy" id="7906"/>
    <lineage>
        <taxon>Eukaryota</taxon>
        <taxon>Metazoa</taxon>
        <taxon>Chordata</taxon>
        <taxon>Craniata</taxon>
        <taxon>Vertebrata</taxon>
        <taxon>Euteleostomi</taxon>
        <taxon>Actinopterygii</taxon>
        <taxon>Chondrostei</taxon>
        <taxon>Acipenseriformes</taxon>
        <taxon>Acipenseridae</taxon>
        <taxon>Acipenser</taxon>
    </lineage>
</organism>
<feature type="transmembrane region" description="Helical" evidence="13">
    <location>
        <begin position="48"/>
        <end position="72"/>
    </location>
</feature>
<protein>
    <recommendedName>
        <fullName evidence="12">Taste receptor type 2</fullName>
    </recommendedName>
</protein>
<dbReference type="InterPro" id="IPR007960">
    <property type="entry name" value="TAS2R"/>
</dbReference>
<comment type="similarity">
    <text evidence="2 11">Belongs to the G-protein coupled receptor T2R family.</text>
</comment>
<evidence type="ECO:0000256" key="5">
    <source>
        <dbReference type="ARBA" id="ARBA00022692"/>
    </source>
</evidence>
<comment type="subcellular location">
    <subcellularLocation>
        <location evidence="1 12">Membrane</location>
        <topology evidence="1 12">Multi-pass membrane protein</topology>
    </subcellularLocation>
</comment>
<feature type="domain" description="G-protein coupled receptors family 1 profile" evidence="14">
    <location>
        <begin position="22"/>
        <end position="314"/>
    </location>
</feature>
<dbReference type="EMBL" id="SCEB01214271">
    <property type="protein sequence ID" value="RXM36282.1"/>
    <property type="molecule type" value="Genomic_DNA"/>
</dbReference>
<keyword evidence="7 12" id="KW-0297">G-protein coupled receptor</keyword>